<evidence type="ECO:0008006" key="3">
    <source>
        <dbReference type="Google" id="ProtNLM"/>
    </source>
</evidence>
<evidence type="ECO:0000313" key="2">
    <source>
        <dbReference type="Proteomes" id="UP000655410"/>
    </source>
</evidence>
<sequence>MSLRRTSKVVVFPRWEQNPYLTMLTLAAQADGWHITGPTMLEGLERTTERGLVEGDVVHVHWTAPVTRPALSRAEAHDRVDRFDEALRRAHEAGAHVLWTVHNEIAHDADWPDAELRLAGVLARRADRILQLHEHTREHLAAAYDLPAERLVTLAHSSYAGIYPEVPTREAARAAVGVPQGVPTVGLIGQLRPYKGVDLLLEAAGIAARELPDLTVVLAGRTSEEHRAEIDALVPANTRVIRHHDFLPDEEIGTWVQACNVLALPYRRILNSGSALMAATLGRPVILPDDTPLVRLYADEPWCASYAAGPGAAARLAEQIVRLAPGDADRERSARAFAQRYTPYDMSRDYLRVLDGLEVAR</sequence>
<protein>
    <recommendedName>
        <fullName evidence="3">Glycosyltransferase</fullName>
    </recommendedName>
</protein>
<proteinExistence type="predicted"/>
<name>A0ABQ2ND51_9ACTN</name>
<dbReference type="PANTHER" id="PTHR12526:SF572">
    <property type="entry name" value="BLL5144 PROTEIN"/>
    <property type="match status" value="1"/>
</dbReference>
<organism evidence="1 2">
    <name type="scientific">Nocardioides phosphati</name>
    <dbReference type="NCBI Taxonomy" id="1867775"/>
    <lineage>
        <taxon>Bacteria</taxon>
        <taxon>Bacillati</taxon>
        <taxon>Actinomycetota</taxon>
        <taxon>Actinomycetes</taxon>
        <taxon>Propionibacteriales</taxon>
        <taxon>Nocardioidaceae</taxon>
        <taxon>Nocardioides</taxon>
    </lineage>
</organism>
<accession>A0ABQ2ND51</accession>
<dbReference type="PANTHER" id="PTHR12526">
    <property type="entry name" value="GLYCOSYLTRANSFERASE"/>
    <property type="match status" value="1"/>
</dbReference>
<dbReference type="Proteomes" id="UP000655410">
    <property type="component" value="Unassembled WGS sequence"/>
</dbReference>
<reference evidence="2" key="1">
    <citation type="journal article" date="2019" name="Int. J. Syst. Evol. Microbiol.">
        <title>The Global Catalogue of Microorganisms (GCM) 10K type strain sequencing project: providing services to taxonomists for standard genome sequencing and annotation.</title>
        <authorList>
            <consortium name="The Broad Institute Genomics Platform"/>
            <consortium name="The Broad Institute Genome Sequencing Center for Infectious Disease"/>
            <person name="Wu L."/>
            <person name="Ma J."/>
        </authorList>
    </citation>
    <scope>NUCLEOTIDE SEQUENCE [LARGE SCALE GENOMIC DNA]</scope>
    <source>
        <strain evidence="2">CGMCC 4.7371</strain>
    </source>
</reference>
<dbReference type="RefSeq" id="WP_188783154.1">
    <property type="nucleotide sequence ID" value="NZ_BMNI01000002.1"/>
</dbReference>
<comment type="caution">
    <text evidence="1">The sequence shown here is derived from an EMBL/GenBank/DDBJ whole genome shotgun (WGS) entry which is preliminary data.</text>
</comment>
<dbReference type="SUPFAM" id="SSF53756">
    <property type="entry name" value="UDP-Glycosyltransferase/glycogen phosphorylase"/>
    <property type="match status" value="1"/>
</dbReference>
<evidence type="ECO:0000313" key="1">
    <source>
        <dbReference type="EMBL" id="GGO87620.1"/>
    </source>
</evidence>
<dbReference type="Gene3D" id="3.40.50.2000">
    <property type="entry name" value="Glycogen Phosphorylase B"/>
    <property type="match status" value="1"/>
</dbReference>
<gene>
    <name evidence="1" type="ORF">GCM10011584_12680</name>
</gene>
<dbReference type="EMBL" id="BMNI01000002">
    <property type="protein sequence ID" value="GGO87620.1"/>
    <property type="molecule type" value="Genomic_DNA"/>
</dbReference>
<dbReference type="Pfam" id="PF13692">
    <property type="entry name" value="Glyco_trans_1_4"/>
    <property type="match status" value="1"/>
</dbReference>
<keyword evidence="2" id="KW-1185">Reference proteome</keyword>